<dbReference type="PROSITE" id="PS51233">
    <property type="entry name" value="VWFD"/>
    <property type="match status" value="1"/>
</dbReference>
<evidence type="ECO:0000256" key="11">
    <source>
        <dbReference type="ARBA" id="ARBA00022729"/>
    </source>
</evidence>
<evidence type="ECO:0000256" key="19">
    <source>
        <dbReference type="SAM" id="MobiDB-lite"/>
    </source>
</evidence>
<evidence type="ECO:0000256" key="1">
    <source>
        <dbReference type="ARBA" id="ARBA00004496"/>
    </source>
</evidence>
<evidence type="ECO:0000256" key="10">
    <source>
        <dbReference type="ARBA" id="ARBA00022710"/>
    </source>
</evidence>
<gene>
    <name evidence="24" type="primary">LOC115214893</name>
</gene>
<dbReference type="PROSITE" id="PS51211">
    <property type="entry name" value="VITELLOGENIN"/>
    <property type="match status" value="1"/>
</dbReference>
<dbReference type="InterPro" id="IPR015817">
    <property type="entry name" value="Vitellinogen_open_b-sht_sub1"/>
</dbReference>
<dbReference type="SMART" id="SM00638">
    <property type="entry name" value="LPD_N"/>
    <property type="match status" value="1"/>
</dbReference>
<keyword evidence="9" id="KW-0551">Lipid droplet</keyword>
<evidence type="ECO:0000256" key="4">
    <source>
        <dbReference type="ARBA" id="ARBA00022448"/>
    </source>
</evidence>
<keyword evidence="13" id="KW-0443">Lipid metabolism</keyword>
<dbReference type="GO" id="GO:0005737">
    <property type="term" value="C:cytoplasm"/>
    <property type="evidence" value="ECO:0007669"/>
    <property type="project" value="UniProtKB-SubCell"/>
</dbReference>
<evidence type="ECO:0000256" key="12">
    <source>
        <dbReference type="ARBA" id="ARBA00023055"/>
    </source>
</evidence>
<evidence type="ECO:0000313" key="24">
    <source>
        <dbReference type="RefSeq" id="XP_029639784.1"/>
    </source>
</evidence>
<protein>
    <submittedName>
        <fullName evidence="24">Uncharacterized protein LOC115214893</fullName>
    </submittedName>
</protein>
<dbReference type="PANTHER" id="PTHR13769:SF1">
    <property type="entry name" value="APOLIPOPROTEIN B-100"/>
    <property type="match status" value="1"/>
</dbReference>
<dbReference type="InterPro" id="IPR052418">
    <property type="entry name" value="Apolipoprotein_B"/>
</dbReference>
<keyword evidence="4" id="KW-0813">Transport</keyword>
<dbReference type="Gene3D" id="1.25.10.20">
    <property type="entry name" value="Vitellinogen, superhelical"/>
    <property type="match status" value="1"/>
</dbReference>
<evidence type="ECO:0000256" key="2">
    <source>
        <dbReference type="ARBA" id="ARBA00004502"/>
    </source>
</evidence>
<dbReference type="Pfam" id="PF09172">
    <property type="entry name" value="Vit_open_b-sht"/>
    <property type="match status" value="1"/>
</dbReference>
<feature type="compositionally biased region" description="Pro residues" evidence="19">
    <location>
        <begin position="1338"/>
        <end position="1352"/>
    </location>
</feature>
<keyword evidence="11 20" id="KW-0732">Signal</keyword>
<dbReference type="GO" id="GO:0008203">
    <property type="term" value="P:cholesterol metabolic process"/>
    <property type="evidence" value="ECO:0007669"/>
    <property type="project" value="UniProtKB-KW"/>
</dbReference>
<dbReference type="GO" id="GO:0034362">
    <property type="term" value="C:low-density lipoprotein particle"/>
    <property type="evidence" value="ECO:0007669"/>
    <property type="project" value="UniProtKB-KW"/>
</dbReference>
<dbReference type="InterPro" id="IPR015819">
    <property type="entry name" value="Lipid_transp_b-sht_shell"/>
</dbReference>
<dbReference type="GO" id="GO:0034361">
    <property type="term" value="C:very-low-density lipoprotein particle"/>
    <property type="evidence" value="ECO:0007669"/>
    <property type="project" value="UniProtKB-KW"/>
</dbReference>
<keyword evidence="10" id="KW-0427">LDL</keyword>
<keyword evidence="16" id="KW-0753">Steroid metabolism</keyword>
<dbReference type="RefSeq" id="XP_029639784.1">
    <property type="nucleotide sequence ID" value="XM_029783924.2"/>
</dbReference>
<dbReference type="Pfam" id="PF01347">
    <property type="entry name" value="Vitellogenin_N"/>
    <property type="match status" value="1"/>
</dbReference>
<keyword evidence="23" id="KW-1185">Reference proteome</keyword>
<evidence type="ECO:0000259" key="22">
    <source>
        <dbReference type="PROSITE" id="PS51233"/>
    </source>
</evidence>
<proteinExistence type="predicted"/>
<evidence type="ECO:0000256" key="14">
    <source>
        <dbReference type="ARBA" id="ARBA00023166"/>
    </source>
</evidence>
<evidence type="ECO:0000256" key="8">
    <source>
        <dbReference type="ARBA" id="ARBA00022674"/>
    </source>
</evidence>
<sequence length="2430" mass="279568">MDSKLLLCLALSVLLYNIGQVSASCAPCKNSWFKPNSKYIYEYTTEASANFIGIEAVPAGGQLTCNVLVFTPCKCHENIKVALTGCSMTLVDSNGRDRETKTSYKDLLKKYHVEFNLEEGLVKNGEIYSHKDEKTIALNIKRGVVRMLQLKVGKPEHYNSTFNQWDIYGSCPVNYEFSTKKKWTIHTDLDITNCDLHSYFKYQFTLRSHIKTLAGGFHVTNLTELQYPFQSKFSCDYKLNTNDHIESVSCLQRQDFEVLKHYGNVEATAMFNVSQSLVLKKVAKGKSNLKLPTDSVRKTALPFEFEADKIENPSSVSEIVEELDKTVDAYENDELNTMSGHFFNLIKMTRSTDEKTLERVFSKFSNCPRSDDQCRLGIAALKEIIYIDVLSNCGEKKCIKAVVKNLAKLTEWKKNNFLLNLNLYSDVDEEMLNDLLNFCKKEKLNSCTTLTNLVVTYAKTANPHQIKQPNNPVYETLDFYHQTLNQYGHSDKDEINTIWILKGLENLGPLVPNVYRKIIPDIIKCAESTHHSLAMRKSAIRALKEMDCDPAIEAAMKNLLKDNYDSVSIRTEAFLVLDKCEKKEITKFLVGWIQKERIQEMKVFMQTYIKGILQSEDKKLEKRQQIWKEEMKDGNFNFQDYLSMEGSKYISYSKTFTLPMLQYPFGGQLEARVVYDPESLMPRNLIISTKGHYGQNNLEIIEINFELEGMEKFLQNIYMTKGMSIWKRLWMFWSKVTETSKDQKQTKDFKFSLPDDDIVNELIKLLDVANFPEEFIPKGYVHVKMYGYNIFMWDVITFLKNLPNLKKSFTEEMKTEQLLLGQFTELYRALPTAFGVPYNMTLLISNIYHTSNKITKPHSRSLKFRMAVNFHARLALDLPDEIPEGLEMQTEMQVYLGVSGQNKVAYNEKAGAAEHIKWTIEVDRTDKDVVLLNIKHRLYLVRGDLVHVSADKSSKVKKQQLSWCFTPLASILFRVKACFQLSKPNVLTSHDHAYTPLNGDIDVSLTLKPMDKKIEKVQVEIEKEVTSSSKPESILSIKSAVLSDSSTYDKVSIYVKQSLDGDKLSVTTRFPDMQDISFNLELNKHRTKQIHKVNFDMTLTVLRIKEILGIHFKGINSNNKMFANLRLSLMEVISETTFELSEVSTKTVWLFNTKYHCPPGYPILYQFHIDPVKAGKDNDVTHVKFLMERTRNKNNNKWIAVRKLKFHYPGHDYTYLSHMNEANNKGKLTGNITWDHDWGQEYLEMTGDMVVTTPSPDTKAELYKLVYRHRKDDTTLAVKFKKVTSPLKFLANYEVDYNKRSSRKKRSTKKLLKKLSDLAKRISAGDFQETPKPEVRTRPPPPTQPSPSPTFSPGPHHDIFYKAYDFLKNGPENWITRVSIQLETIPQVNPRSKTIYSTEHKVMVDINYPQWHGQEKIKADAAFGVAQILDGEKKWAEISFKGNRLPKNTEMTFHLIEKTNYFNYSHELKSTNVANKFSFEKVDDSEFNLVHKLEVPFLQQNFDIQFKMSHEDHKKHLKVLSKIASNQWEMLVHEYYSDQTWSGYFMLTPEYGLNRTSSFIHQYVNYTSKWDLICNREKVYMYLQAHIEGKHPAIIAMDGLVVIEEVKNNDLPKVSVKLFLPDVMVRLAGRVTDEKNLILHVKKEGSGQNLAEWTMSLSKPSEISQDIVIQPNAIGPLRKWMQEKQALFSSVLNPFVAAIDSNPEKPYSEITIPYYGQTIGELLNNVFYSSVRTVMPIFDIVPLSSRPMSEVFYERILKMSQNFKNKYKNSIFDREKVKTLKYGIGAVAKAMGNYIQERVTNYPRLFNLYMERAVKARLVPMLAQGKIHFTLFHPFIWESFKTSPKLTTPLYLFMHKLQTRDFFPFLRRYTTHVAVLSEDKVVTFDGFLYNLPSDFGSNKCTHLLAADVAHKTFAILKENDGVTLSCTKTSLKIFNNCSISVDGDSSFIELPYQCPMKMTSAKIWGPYVVVTSIYGVEIMCSSNEMKIIFDGIHHNHTLGLLGNADGDFGTDMKLTDGTLASNTAQFINHYELSKRQKCEISKKDVAQTYPKHCPAETKQKCLEMFALYLSPLNNCFDENNPMNYLDHCIESCADSDKKSGLCSLVSTYVSQCQPKKDIDLPKTCIKCTQSHDQIIWKEKTRKIKRDVVLILDEHKLIAKEPAHNYVYSLFEQVQVKDARLGLVAYGGTYGGSTEHANVYTIHGQYFGDEDNIHLALKNLKKSSQGKRGGDPDDHDEHGHQSHGHHDNHFHKGHKSPLYTPHNSHHFGHQLSPLHEALLWAADYPFKKDSGRMIMIFADITTLQNTTDLSHIVSMLAKRDIVVNIFTDTSKIMNKKYYGLTHQGKVFHKAKKNIEIKIPTDDFFKLIFHTHGNLYNAKLILSQNSGYIRVINDQLESQMSEKRCRNCKCIYSKEKRKSVVHCVADDLSSKC</sequence>
<dbReference type="Gene3D" id="2.20.80.10">
    <property type="entry name" value="Lipovitellin-phosvitin complex, chain A, domain 4"/>
    <property type="match status" value="1"/>
</dbReference>
<dbReference type="Pfam" id="PF00094">
    <property type="entry name" value="VWD"/>
    <property type="match status" value="1"/>
</dbReference>
<dbReference type="Proteomes" id="UP000515154">
    <property type="component" value="Linkage group LG8"/>
</dbReference>
<feature type="region of interest" description="Disordered" evidence="19">
    <location>
        <begin position="2221"/>
        <end position="2263"/>
    </location>
</feature>
<evidence type="ECO:0000256" key="16">
    <source>
        <dbReference type="ARBA" id="ARBA00023221"/>
    </source>
</evidence>
<evidence type="ECO:0000256" key="7">
    <source>
        <dbReference type="ARBA" id="ARBA00022548"/>
    </source>
</evidence>
<dbReference type="InterPro" id="IPR011030">
    <property type="entry name" value="Lipovitellin_superhlx_dom"/>
</dbReference>
<keyword evidence="17" id="KW-0850">VLDL</keyword>
<evidence type="ECO:0000256" key="18">
    <source>
        <dbReference type="PROSITE-ProRule" id="PRU00557"/>
    </source>
</evidence>
<keyword evidence="8" id="KW-0358">Heparin-binding</keyword>
<dbReference type="SUPFAM" id="SSF48431">
    <property type="entry name" value="Lipovitellin-phosvitin complex, superhelical domain"/>
    <property type="match status" value="1"/>
</dbReference>
<evidence type="ECO:0000256" key="6">
    <source>
        <dbReference type="ARBA" id="ARBA00022525"/>
    </source>
</evidence>
<feature type="compositionally biased region" description="Basic and acidic residues" evidence="19">
    <location>
        <begin position="2227"/>
        <end position="2246"/>
    </location>
</feature>
<evidence type="ECO:0000259" key="21">
    <source>
        <dbReference type="PROSITE" id="PS51211"/>
    </source>
</evidence>
<evidence type="ECO:0000256" key="20">
    <source>
        <dbReference type="SAM" id="SignalP"/>
    </source>
</evidence>
<dbReference type="Gene3D" id="2.20.50.20">
    <property type="entry name" value="Lipovitellin. Chain A, domain 3"/>
    <property type="match status" value="1"/>
</dbReference>
<feature type="region of interest" description="Disordered" evidence="19">
    <location>
        <begin position="1323"/>
        <end position="1354"/>
    </location>
</feature>
<keyword evidence="7" id="KW-0153">Cholesterol metabolism</keyword>
<dbReference type="GO" id="GO:0008201">
    <property type="term" value="F:heparin binding"/>
    <property type="evidence" value="ECO:0007669"/>
    <property type="project" value="UniProtKB-KW"/>
</dbReference>
<dbReference type="InterPro" id="IPR001846">
    <property type="entry name" value="VWF_type-D"/>
</dbReference>
<keyword evidence="6" id="KW-0964">Secreted</keyword>
<feature type="signal peptide" evidence="20">
    <location>
        <begin position="1"/>
        <end position="23"/>
    </location>
</feature>
<accession>A0A6P7SNB3</accession>
<dbReference type="SUPFAM" id="SSF56968">
    <property type="entry name" value="Lipovitellin-phosvitin complex, beta-sheet shell regions"/>
    <property type="match status" value="2"/>
</dbReference>
<evidence type="ECO:0000256" key="9">
    <source>
        <dbReference type="ARBA" id="ARBA00022677"/>
    </source>
</evidence>
<comment type="caution">
    <text evidence="18">Lacks conserved residue(s) required for the propagation of feature annotation.</text>
</comment>
<dbReference type="PROSITE" id="PS51257">
    <property type="entry name" value="PROKAR_LIPOPROTEIN"/>
    <property type="match status" value="1"/>
</dbReference>
<evidence type="ECO:0000256" key="13">
    <source>
        <dbReference type="ARBA" id="ARBA00023098"/>
    </source>
</evidence>
<feature type="domain" description="VWFD" evidence="22">
    <location>
        <begin position="1872"/>
        <end position="2039"/>
    </location>
</feature>
<evidence type="ECO:0000256" key="3">
    <source>
        <dbReference type="ARBA" id="ARBA00004613"/>
    </source>
</evidence>
<keyword evidence="12" id="KW-0445">Lipid transport</keyword>
<dbReference type="Gene3D" id="2.30.230.10">
    <property type="entry name" value="Lipovitellin, beta-sheet shell regions, chain A"/>
    <property type="match status" value="1"/>
</dbReference>
<dbReference type="PANTHER" id="PTHR13769">
    <property type="entry name" value="APOLIPOPROTEIN B"/>
    <property type="match status" value="1"/>
</dbReference>
<dbReference type="InterPro" id="IPR001747">
    <property type="entry name" value="Vitellogenin_N"/>
</dbReference>
<feature type="domain" description="Vitellogenin" evidence="21">
    <location>
        <begin position="33"/>
        <end position="685"/>
    </location>
</feature>
<keyword evidence="5" id="KW-0963">Cytoplasm</keyword>
<dbReference type="GO" id="GO:0005811">
    <property type="term" value="C:lipid droplet"/>
    <property type="evidence" value="ECO:0007669"/>
    <property type="project" value="UniProtKB-SubCell"/>
</dbReference>
<evidence type="ECO:0000256" key="17">
    <source>
        <dbReference type="ARBA" id="ARBA00023313"/>
    </source>
</evidence>
<name>A0A6P7SNB3_9MOLL</name>
<evidence type="ECO:0000313" key="23">
    <source>
        <dbReference type="Proteomes" id="UP000515154"/>
    </source>
</evidence>
<dbReference type="SMART" id="SM00216">
    <property type="entry name" value="VWD"/>
    <property type="match status" value="1"/>
</dbReference>
<dbReference type="SMART" id="SM01169">
    <property type="entry name" value="DUF1943"/>
    <property type="match status" value="1"/>
</dbReference>
<organism evidence="23 24">
    <name type="scientific">Octopus sinensis</name>
    <name type="common">East Asian common octopus</name>
    <dbReference type="NCBI Taxonomy" id="2607531"/>
    <lineage>
        <taxon>Eukaryota</taxon>
        <taxon>Metazoa</taxon>
        <taxon>Spiralia</taxon>
        <taxon>Lophotrochozoa</taxon>
        <taxon>Mollusca</taxon>
        <taxon>Cephalopoda</taxon>
        <taxon>Coleoidea</taxon>
        <taxon>Octopodiformes</taxon>
        <taxon>Octopoda</taxon>
        <taxon>Incirrata</taxon>
        <taxon>Octopodidae</taxon>
        <taxon>Octopus</taxon>
    </lineage>
</organism>
<dbReference type="GO" id="GO:0005319">
    <property type="term" value="F:lipid transporter activity"/>
    <property type="evidence" value="ECO:0007669"/>
    <property type="project" value="InterPro"/>
</dbReference>
<dbReference type="InterPro" id="IPR015255">
    <property type="entry name" value="Vitellinogen_open_b-sht"/>
</dbReference>
<keyword evidence="15" id="KW-0325">Glycoprotein</keyword>
<evidence type="ECO:0000256" key="15">
    <source>
        <dbReference type="ARBA" id="ARBA00023180"/>
    </source>
</evidence>
<feature type="chain" id="PRO_5028140438" evidence="20">
    <location>
        <begin position="24"/>
        <end position="2430"/>
    </location>
</feature>
<dbReference type="InterPro" id="IPR015816">
    <property type="entry name" value="Vitellinogen_b-sht_N"/>
</dbReference>
<reference evidence="24" key="1">
    <citation type="submission" date="2025-08" db="UniProtKB">
        <authorList>
            <consortium name="RefSeq"/>
        </authorList>
    </citation>
    <scope>IDENTIFICATION</scope>
</reference>
<comment type="subcellular location">
    <subcellularLocation>
        <location evidence="1">Cytoplasm</location>
    </subcellularLocation>
    <subcellularLocation>
        <location evidence="2">Lipid droplet</location>
    </subcellularLocation>
    <subcellularLocation>
        <location evidence="3">Secreted</location>
    </subcellularLocation>
</comment>
<dbReference type="KEGG" id="osn:115214893"/>
<evidence type="ECO:0000256" key="5">
    <source>
        <dbReference type="ARBA" id="ARBA00022490"/>
    </source>
</evidence>
<keyword evidence="14" id="KW-1207">Sterol metabolism</keyword>